<keyword evidence="1" id="KW-0489">Methyltransferase</keyword>
<evidence type="ECO:0000256" key="1">
    <source>
        <dbReference type="ARBA" id="ARBA00022603"/>
    </source>
</evidence>
<accession>A0AAN9K4P6</accession>
<dbReference type="GO" id="GO:0046872">
    <property type="term" value="F:metal ion binding"/>
    <property type="evidence" value="ECO:0007669"/>
    <property type="project" value="UniProtKB-KW"/>
</dbReference>
<dbReference type="EMBL" id="JAYKXN010000002">
    <property type="protein sequence ID" value="KAK7310139.1"/>
    <property type="molecule type" value="Genomic_DNA"/>
</dbReference>
<dbReference type="GO" id="GO:0008168">
    <property type="term" value="F:methyltransferase activity"/>
    <property type="evidence" value="ECO:0007669"/>
    <property type="project" value="UniProtKB-KW"/>
</dbReference>
<keyword evidence="2" id="KW-0808">Transferase</keyword>
<gene>
    <name evidence="5" type="ORF">RJT34_07439</name>
</gene>
<evidence type="ECO:0000256" key="2">
    <source>
        <dbReference type="ARBA" id="ARBA00022679"/>
    </source>
</evidence>
<dbReference type="InterPro" id="IPR029063">
    <property type="entry name" value="SAM-dependent_MTases_sf"/>
</dbReference>
<dbReference type="AlphaFoldDB" id="A0AAN9K4P6"/>
<evidence type="ECO:0000313" key="6">
    <source>
        <dbReference type="Proteomes" id="UP001359559"/>
    </source>
</evidence>
<name>A0AAN9K4P6_CLITE</name>
<dbReference type="GO" id="GO:0032259">
    <property type="term" value="P:methylation"/>
    <property type="evidence" value="ECO:0007669"/>
    <property type="project" value="UniProtKB-KW"/>
</dbReference>
<dbReference type="Pfam" id="PF03492">
    <property type="entry name" value="Methyltransf_7"/>
    <property type="match status" value="1"/>
</dbReference>
<dbReference type="PANTHER" id="PTHR31009">
    <property type="entry name" value="S-ADENOSYL-L-METHIONINE:CARBOXYL METHYLTRANSFERASE FAMILY PROTEIN"/>
    <property type="match status" value="1"/>
</dbReference>
<protein>
    <submittedName>
        <fullName evidence="5">Uncharacterized protein</fullName>
    </submittedName>
</protein>
<dbReference type="Proteomes" id="UP001359559">
    <property type="component" value="Unassembled WGS sequence"/>
</dbReference>
<dbReference type="SUPFAM" id="SSF53335">
    <property type="entry name" value="S-adenosyl-L-methionine-dependent methyltransferases"/>
    <property type="match status" value="1"/>
</dbReference>
<dbReference type="Gene3D" id="3.40.50.150">
    <property type="entry name" value="Vaccinia Virus protein VP39"/>
    <property type="match status" value="1"/>
</dbReference>
<proteinExistence type="predicted"/>
<dbReference type="InterPro" id="IPR042086">
    <property type="entry name" value="MeTrfase_capping"/>
</dbReference>
<sequence length="419" mass="48034">MVDPNSLQLYMSRIITQVLPHYVDFYIRPRLFHRSTDEIGESLMDHQAHQISGEDKLNMVINALPPNGGTGIYSYSKNSYFQKQSSSVEDGKVEEEIQKKMDVKRLASASNMIIRVADLGCATGPNTFSNAQNVVEAIRHKYQKQCPKDTSKFPEFHVLFNDLPSNDFNTLFTSLPQDRSYFASGVPGSFYNRLFPQSYIHFAYSTYALHFLSKSPEELQDRASPAWNKGRIHYTSAPKEVVDAYAMQFGKDTEKFLDARAAELVPGGILVMVMQGVPHRMPYSHITNGMLYDCMGSILIDLSKEGLFDESQVDSFNLPFYAPSLEEMTKLIEVNGRFSIERMELTNPAPWLKSPTQVVPEWVMHVRAAMEAIFTRHFGKEVTHEMFQRLTKQLLDKRDLLETKYRDKTQFFAVLKRNE</sequence>
<dbReference type="InterPro" id="IPR005299">
    <property type="entry name" value="MeTrfase_7"/>
</dbReference>
<evidence type="ECO:0000313" key="5">
    <source>
        <dbReference type="EMBL" id="KAK7310139.1"/>
    </source>
</evidence>
<evidence type="ECO:0000256" key="3">
    <source>
        <dbReference type="ARBA" id="ARBA00022723"/>
    </source>
</evidence>
<keyword evidence="4" id="KW-0460">Magnesium</keyword>
<reference evidence="5 6" key="1">
    <citation type="submission" date="2024-01" db="EMBL/GenBank/DDBJ databases">
        <title>The genomes of 5 underutilized Papilionoideae crops provide insights into root nodulation and disease resistance.</title>
        <authorList>
            <person name="Yuan L."/>
        </authorList>
    </citation>
    <scope>NUCLEOTIDE SEQUENCE [LARGE SCALE GENOMIC DNA]</scope>
    <source>
        <strain evidence="5">LY-2023</strain>
        <tissue evidence="5">Leaf</tissue>
    </source>
</reference>
<evidence type="ECO:0000256" key="4">
    <source>
        <dbReference type="ARBA" id="ARBA00022842"/>
    </source>
</evidence>
<comment type="caution">
    <text evidence="5">The sequence shown here is derived from an EMBL/GenBank/DDBJ whole genome shotgun (WGS) entry which is preliminary data.</text>
</comment>
<keyword evidence="3" id="KW-0479">Metal-binding</keyword>
<dbReference type="Gene3D" id="1.10.1200.270">
    <property type="entry name" value="Methyltransferase, alpha-helical capping domain"/>
    <property type="match status" value="1"/>
</dbReference>
<organism evidence="5 6">
    <name type="scientific">Clitoria ternatea</name>
    <name type="common">Butterfly pea</name>
    <dbReference type="NCBI Taxonomy" id="43366"/>
    <lineage>
        <taxon>Eukaryota</taxon>
        <taxon>Viridiplantae</taxon>
        <taxon>Streptophyta</taxon>
        <taxon>Embryophyta</taxon>
        <taxon>Tracheophyta</taxon>
        <taxon>Spermatophyta</taxon>
        <taxon>Magnoliopsida</taxon>
        <taxon>eudicotyledons</taxon>
        <taxon>Gunneridae</taxon>
        <taxon>Pentapetalae</taxon>
        <taxon>rosids</taxon>
        <taxon>fabids</taxon>
        <taxon>Fabales</taxon>
        <taxon>Fabaceae</taxon>
        <taxon>Papilionoideae</taxon>
        <taxon>50 kb inversion clade</taxon>
        <taxon>NPAAA clade</taxon>
        <taxon>indigoferoid/millettioid clade</taxon>
        <taxon>Phaseoleae</taxon>
        <taxon>Clitoria</taxon>
    </lineage>
</organism>
<keyword evidence="6" id="KW-1185">Reference proteome</keyword>